<dbReference type="Proteomes" id="UP000712281">
    <property type="component" value="Unassembled WGS sequence"/>
</dbReference>
<evidence type="ECO:0000313" key="1">
    <source>
        <dbReference type="EMBL" id="KAF2543935.1"/>
    </source>
</evidence>
<accession>A0A8S9GCT8</accession>
<proteinExistence type="predicted"/>
<sequence length="119" mass="12532">MSVGVLISIIGDIARIHVDLLDSVVLKAFAGGGGLSECPLSTGDFSLGFNLFGQGAHELILFFRPFFVGGEHLFEFLERRGFAGALAADMFAAGVWRSVPLPPLRGVCTLSVSSVDMSG</sequence>
<protein>
    <submittedName>
        <fullName evidence="1">Uncharacterized protein</fullName>
    </submittedName>
</protein>
<gene>
    <name evidence="1" type="ORF">F2Q68_00031814</name>
</gene>
<comment type="caution">
    <text evidence="1">The sequence shown here is derived from an EMBL/GenBank/DDBJ whole genome shotgun (WGS) entry which is preliminary data.</text>
</comment>
<reference evidence="1" key="1">
    <citation type="submission" date="2019-12" db="EMBL/GenBank/DDBJ databases">
        <title>Genome sequencing and annotation of Brassica cretica.</title>
        <authorList>
            <person name="Studholme D.J."/>
            <person name="Sarris P.F."/>
        </authorList>
    </citation>
    <scope>NUCLEOTIDE SEQUENCE</scope>
    <source>
        <strain evidence="1">PFS-001/15</strain>
        <tissue evidence="1">Leaf</tissue>
    </source>
</reference>
<organism evidence="1 2">
    <name type="scientific">Brassica cretica</name>
    <name type="common">Mustard</name>
    <dbReference type="NCBI Taxonomy" id="69181"/>
    <lineage>
        <taxon>Eukaryota</taxon>
        <taxon>Viridiplantae</taxon>
        <taxon>Streptophyta</taxon>
        <taxon>Embryophyta</taxon>
        <taxon>Tracheophyta</taxon>
        <taxon>Spermatophyta</taxon>
        <taxon>Magnoliopsida</taxon>
        <taxon>eudicotyledons</taxon>
        <taxon>Gunneridae</taxon>
        <taxon>Pentapetalae</taxon>
        <taxon>rosids</taxon>
        <taxon>malvids</taxon>
        <taxon>Brassicales</taxon>
        <taxon>Brassicaceae</taxon>
        <taxon>Brassiceae</taxon>
        <taxon>Brassica</taxon>
    </lineage>
</organism>
<dbReference type="AlphaFoldDB" id="A0A8S9GCT8"/>
<evidence type="ECO:0000313" key="2">
    <source>
        <dbReference type="Proteomes" id="UP000712281"/>
    </source>
</evidence>
<dbReference type="EMBL" id="QGKW02002005">
    <property type="protein sequence ID" value="KAF2543935.1"/>
    <property type="molecule type" value="Genomic_DNA"/>
</dbReference>
<name>A0A8S9GCT8_BRACR</name>